<dbReference type="OrthoDB" id="3366990at2759"/>
<dbReference type="AlphaFoldDB" id="A0A1Y1VIV5"/>
<dbReference type="STRING" id="1754191.A0A1Y1VIV5"/>
<feature type="region of interest" description="Disordered" evidence="1">
    <location>
        <begin position="730"/>
        <end position="749"/>
    </location>
</feature>
<dbReference type="Proteomes" id="UP000193719">
    <property type="component" value="Unassembled WGS sequence"/>
</dbReference>
<feature type="region of interest" description="Disordered" evidence="1">
    <location>
        <begin position="544"/>
        <end position="627"/>
    </location>
</feature>
<comment type="caution">
    <text evidence="2">The sequence shown here is derived from an EMBL/GenBank/DDBJ whole genome shotgun (WGS) entry which is preliminary data.</text>
</comment>
<evidence type="ECO:0000313" key="3">
    <source>
        <dbReference type="Proteomes" id="UP000193719"/>
    </source>
</evidence>
<feature type="compositionally biased region" description="Polar residues" evidence="1">
    <location>
        <begin position="610"/>
        <end position="622"/>
    </location>
</feature>
<sequence length="778" mass="89694">MVLEVRQEINFSKYLKISQSILDKCINALGVYSEEDLQIRKEILNSINEIWAIFNETLPENFFEIFPPSVSSIIILVKLCTLIFNNIDRDVDAENKLEACKLLDKHVELLDPAHREKSINLSVELKTQTLISGLMINEDINEIIEQIFEFNEIFNEKNSIRIEEIYIQNDLITLRKKFPFELFEIDFISYIIYFINNYSDIFVDQKDTQLGKIEWNHPVSEEIKYRLKYGHGKKDEKVAGNAENNEKEVDKTKDNEKSSDDQNKELDEDAKQPKKRGRKRKKADKAEDENSEKSKTAKPRKIKSKEEENNVESSGSVEDSLKGVKSDDEDDENDDEEELLDEPKQRRHTKKRWNEAQEKFLEECIKNNNYMIEPKKFYDEHGPNGTISHSLGDFTVNNIRDKCKSEKRKRIKLNMNLGVYANAINNSYHIQMEIQNELVNHKRVPNCRRRRWTDEQLKCLEKCILESNGNIYPSLILNLHGPNGVQSNILGNQTRQSIHDKCKNEKWKRIQQGLPLGAFEKAAKKSLSSIGNKWKNTKVLKEYVASSEGKRRKRNVDPYYKPDHNKKGRKRKSANNEESDDVGSSNATSQSQDVSFNNTYPNDGTIESEGFNNETSNNNSFIHINEPTPENIVSNTFIPTNAADSTNNPNVNNTNMYIDVNNSNNDSNNNVYDIKNNNSSKIESITTNTDIPKTKASFENGNPFQFSEKESNEFYFPDTSNEKKIAEVDFNDSKNDENSNNLNNPPDIKINVKPVAETEFFKATKSLATALYSKDGTE</sequence>
<dbReference type="EMBL" id="MCFH01000006">
    <property type="protein sequence ID" value="ORX57335.1"/>
    <property type="molecule type" value="Genomic_DNA"/>
</dbReference>
<feature type="compositionally biased region" description="Acidic residues" evidence="1">
    <location>
        <begin position="327"/>
        <end position="340"/>
    </location>
</feature>
<name>A0A1Y1VIV5_9FUNG</name>
<reference evidence="2 3" key="2">
    <citation type="submission" date="2016-08" db="EMBL/GenBank/DDBJ databases">
        <title>Pervasive Adenine N6-methylation of Active Genes in Fungi.</title>
        <authorList>
            <consortium name="DOE Joint Genome Institute"/>
            <person name="Mondo S.J."/>
            <person name="Dannebaum R.O."/>
            <person name="Kuo R.C."/>
            <person name="Labutti K."/>
            <person name="Haridas S."/>
            <person name="Kuo A."/>
            <person name="Salamov A."/>
            <person name="Ahrendt S.R."/>
            <person name="Lipzen A."/>
            <person name="Sullivan W."/>
            <person name="Andreopoulos W.B."/>
            <person name="Clum A."/>
            <person name="Lindquist E."/>
            <person name="Daum C."/>
            <person name="Ramamoorthy G.K."/>
            <person name="Gryganskyi A."/>
            <person name="Culley D."/>
            <person name="Magnuson J.K."/>
            <person name="James T.Y."/>
            <person name="O'Malley M.A."/>
            <person name="Stajich J.E."/>
            <person name="Spatafora J.W."/>
            <person name="Visel A."/>
            <person name="Grigoriev I.V."/>
        </authorList>
    </citation>
    <scope>NUCLEOTIDE SEQUENCE [LARGE SCALE GENOMIC DNA]</scope>
    <source>
        <strain evidence="3">finn</strain>
    </source>
</reference>
<feature type="compositionally biased region" description="Polar residues" evidence="1">
    <location>
        <begin position="582"/>
        <end position="602"/>
    </location>
</feature>
<feature type="compositionally biased region" description="Basic residues" evidence="1">
    <location>
        <begin position="273"/>
        <end position="283"/>
    </location>
</feature>
<proteinExistence type="predicted"/>
<organism evidence="2 3">
    <name type="scientific">Piromyces finnis</name>
    <dbReference type="NCBI Taxonomy" id="1754191"/>
    <lineage>
        <taxon>Eukaryota</taxon>
        <taxon>Fungi</taxon>
        <taxon>Fungi incertae sedis</taxon>
        <taxon>Chytridiomycota</taxon>
        <taxon>Chytridiomycota incertae sedis</taxon>
        <taxon>Neocallimastigomycetes</taxon>
        <taxon>Neocallimastigales</taxon>
        <taxon>Neocallimastigaceae</taxon>
        <taxon>Piromyces</taxon>
    </lineage>
</organism>
<protein>
    <submittedName>
        <fullName evidence="2">Uncharacterized protein</fullName>
    </submittedName>
</protein>
<accession>A0A1Y1VIV5</accession>
<feature type="region of interest" description="Disordered" evidence="1">
    <location>
        <begin position="234"/>
        <end position="352"/>
    </location>
</feature>
<feature type="compositionally biased region" description="Low complexity" evidence="1">
    <location>
        <begin position="738"/>
        <end position="747"/>
    </location>
</feature>
<evidence type="ECO:0000256" key="1">
    <source>
        <dbReference type="SAM" id="MobiDB-lite"/>
    </source>
</evidence>
<keyword evidence="3" id="KW-1185">Reference proteome</keyword>
<reference evidence="2 3" key="1">
    <citation type="submission" date="2016-08" db="EMBL/GenBank/DDBJ databases">
        <title>Genomes of anaerobic fungi encode conserved fungal cellulosomes for biomass hydrolysis.</title>
        <authorList>
            <consortium name="DOE Joint Genome Institute"/>
            <person name="Haitjema C.H."/>
            <person name="Gilmore S.P."/>
            <person name="Henske J.K."/>
            <person name="Solomon K.V."/>
            <person name="De Groot R."/>
            <person name="Kuo A."/>
            <person name="Mondo S.J."/>
            <person name="Salamov A.A."/>
            <person name="Labutti K."/>
            <person name="Zhao Z."/>
            <person name="Chiniquy J."/>
            <person name="Barry K."/>
            <person name="Brewer H.M."/>
            <person name="Purvine S.O."/>
            <person name="Wright A.T."/>
            <person name="Boxma B."/>
            <person name="Van Alen T."/>
            <person name="Hackstein J.H."/>
            <person name="Baker S.E."/>
            <person name="Grigoriev I.V."/>
            <person name="O'Malley M.A."/>
        </authorList>
    </citation>
    <scope>NUCLEOTIDE SEQUENCE [LARGE SCALE GENOMIC DNA]</scope>
    <source>
        <strain evidence="3">finn</strain>
    </source>
</reference>
<feature type="compositionally biased region" description="Basic and acidic residues" evidence="1">
    <location>
        <begin position="234"/>
        <end position="272"/>
    </location>
</feature>
<gene>
    <name evidence="2" type="ORF">BCR36DRAFT_409633</name>
</gene>
<evidence type="ECO:0000313" key="2">
    <source>
        <dbReference type="EMBL" id="ORX57335.1"/>
    </source>
</evidence>